<dbReference type="Gene3D" id="3.90.226.10">
    <property type="entry name" value="2-enoyl-CoA Hydratase, Chain A, domain 1"/>
    <property type="match status" value="1"/>
</dbReference>
<proteinExistence type="predicted"/>
<sequence length="257" mass="28242">MDIEHFTLEVDHGVAVVTLDRPPVNAQDRRTREELIWIIDSLSDRDDVRAVILTGAGKVFSAGADLGERAKLADVPGEYLRHNRIVRESFFVLTDCAKPVIAAINGPAIGAGFALAASCDILVCSDNAYIQMPEVDLAMAGGAKFLTRHLPRSASRLLFFTGRRMYAPDMYRHGLVEAVVPRDDLLPTALELAGEIARKSPLAVAKNKAAFNVVEGLTDREGYRYEQGLTRELSTSSDALEARTAFLEKRDPRFTGR</sequence>
<dbReference type="NCBIfam" id="NF005073">
    <property type="entry name" value="PRK06495.1"/>
    <property type="match status" value="1"/>
</dbReference>
<protein>
    <submittedName>
        <fullName evidence="1">Enoyl-CoA hydratase/isomerase family protein</fullName>
    </submittedName>
</protein>
<dbReference type="InterPro" id="IPR001753">
    <property type="entry name" value="Enoyl-CoA_hydra/iso"/>
</dbReference>
<gene>
    <name evidence="1" type="ORF">ACFP2T_27525</name>
</gene>
<dbReference type="PANTHER" id="PTHR11941:SF54">
    <property type="entry name" value="ENOYL-COA HYDRATASE, MITOCHONDRIAL"/>
    <property type="match status" value="1"/>
</dbReference>
<evidence type="ECO:0000313" key="2">
    <source>
        <dbReference type="Proteomes" id="UP001596203"/>
    </source>
</evidence>
<dbReference type="Proteomes" id="UP001596203">
    <property type="component" value="Unassembled WGS sequence"/>
</dbReference>
<accession>A0ABW1KFB0</accession>
<dbReference type="RefSeq" id="WP_377426471.1">
    <property type="nucleotide sequence ID" value="NZ_JBHSPR010000023.1"/>
</dbReference>
<comment type="caution">
    <text evidence="1">The sequence shown here is derived from an EMBL/GenBank/DDBJ whole genome shotgun (WGS) entry which is preliminary data.</text>
</comment>
<evidence type="ECO:0000313" key="1">
    <source>
        <dbReference type="EMBL" id="MFC6019936.1"/>
    </source>
</evidence>
<reference evidence="2" key="1">
    <citation type="journal article" date="2019" name="Int. J. Syst. Evol. Microbiol.">
        <title>The Global Catalogue of Microorganisms (GCM) 10K type strain sequencing project: providing services to taxonomists for standard genome sequencing and annotation.</title>
        <authorList>
            <consortium name="The Broad Institute Genomics Platform"/>
            <consortium name="The Broad Institute Genome Sequencing Center for Infectious Disease"/>
            <person name="Wu L."/>
            <person name="Ma J."/>
        </authorList>
    </citation>
    <scope>NUCLEOTIDE SEQUENCE [LARGE SCALE GENOMIC DNA]</scope>
    <source>
        <strain evidence="2">ZS-35-S2</strain>
    </source>
</reference>
<name>A0ABW1KFB0_9ACTN</name>
<dbReference type="InterPro" id="IPR029045">
    <property type="entry name" value="ClpP/crotonase-like_dom_sf"/>
</dbReference>
<keyword evidence="2" id="KW-1185">Reference proteome</keyword>
<organism evidence="1 2">
    <name type="scientific">Plantactinospora solaniradicis</name>
    <dbReference type="NCBI Taxonomy" id="1723736"/>
    <lineage>
        <taxon>Bacteria</taxon>
        <taxon>Bacillati</taxon>
        <taxon>Actinomycetota</taxon>
        <taxon>Actinomycetes</taxon>
        <taxon>Micromonosporales</taxon>
        <taxon>Micromonosporaceae</taxon>
        <taxon>Plantactinospora</taxon>
    </lineage>
</organism>
<dbReference type="Pfam" id="PF00378">
    <property type="entry name" value="ECH_1"/>
    <property type="match status" value="1"/>
</dbReference>
<dbReference type="SUPFAM" id="SSF52096">
    <property type="entry name" value="ClpP/crotonase"/>
    <property type="match status" value="1"/>
</dbReference>
<dbReference type="PANTHER" id="PTHR11941">
    <property type="entry name" value="ENOYL-COA HYDRATASE-RELATED"/>
    <property type="match status" value="1"/>
</dbReference>
<dbReference type="EMBL" id="JBHSPR010000023">
    <property type="protein sequence ID" value="MFC6019936.1"/>
    <property type="molecule type" value="Genomic_DNA"/>
</dbReference>
<dbReference type="CDD" id="cd06558">
    <property type="entry name" value="crotonase-like"/>
    <property type="match status" value="1"/>
</dbReference>